<comment type="caution">
    <text evidence="1">The sequence shown here is derived from an EMBL/GenBank/DDBJ whole genome shotgun (WGS) entry which is preliminary data.</text>
</comment>
<organism evidence="1 2">
    <name type="scientific">Coemansia nantahalensis</name>
    <dbReference type="NCBI Taxonomy" id="2789366"/>
    <lineage>
        <taxon>Eukaryota</taxon>
        <taxon>Fungi</taxon>
        <taxon>Fungi incertae sedis</taxon>
        <taxon>Zoopagomycota</taxon>
        <taxon>Kickxellomycotina</taxon>
        <taxon>Kickxellomycetes</taxon>
        <taxon>Kickxellales</taxon>
        <taxon>Kickxellaceae</taxon>
        <taxon>Coemansia</taxon>
    </lineage>
</organism>
<evidence type="ECO:0000313" key="1">
    <source>
        <dbReference type="EMBL" id="KAJ2773230.1"/>
    </source>
</evidence>
<reference evidence="1" key="1">
    <citation type="submission" date="2022-07" db="EMBL/GenBank/DDBJ databases">
        <title>Phylogenomic reconstructions and comparative analyses of Kickxellomycotina fungi.</title>
        <authorList>
            <person name="Reynolds N.K."/>
            <person name="Stajich J.E."/>
            <person name="Barry K."/>
            <person name="Grigoriev I.V."/>
            <person name="Crous P."/>
            <person name="Smith M.E."/>
        </authorList>
    </citation>
    <scope>NUCLEOTIDE SEQUENCE</scope>
    <source>
        <strain evidence="1">CBS 109366</strain>
    </source>
</reference>
<gene>
    <name evidence="1" type="ORF">IWQ57_001403</name>
</gene>
<dbReference type="EMBL" id="JANBUJ010000254">
    <property type="protein sequence ID" value="KAJ2773230.1"/>
    <property type="molecule type" value="Genomic_DNA"/>
</dbReference>
<protein>
    <submittedName>
        <fullName evidence="1">Uncharacterized protein</fullName>
    </submittedName>
</protein>
<accession>A0ACC1K4L8</accession>
<evidence type="ECO:0000313" key="2">
    <source>
        <dbReference type="Proteomes" id="UP001140234"/>
    </source>
</evidence>
<sequence>LGVRPGDVVAVVLPNTVHYVVITLAIHMLGAACMAANPASTERELAHQLEHSAARFIVAMGAGPSDGAPALHGISIRPTAGAGARTLASLLGGRRFPRRRLRSADEARRTPAFICFSGGTTGLPKATVLSHYNMVANIAQVLVAQRQMALPAGRLATTLCLLPIFHSYGLVCAAYGMPLCGAAVVVMRGFAMDRFLACVARHGVTHAPLAPPIINALSRLPPDAHAAASLRWIVSGAGPLGDSIIARLEAALPAVQVMQAYGVTEASPGISLTTPACRRAAASGRLLPNIEAKVVDDAGRPLAPGETGELCFRGPNIMLGYLGQPKATREAIDDDGFLHTGDIGHIDADAYVFVTDRKKELIKYNGFQVAPAELEAQLLLHPRVGDCAVVGVFDAERQTELPRAFLVLDAPATDRDAVAREVVGWLDARVAYYKRLRGGYVLVDEIPKSPAGKILRRLLRPAAAPASVA</sequence>
<keyword evidence="2" id="KW-1185">Reference proteome</keyword>
<proteinExistence type="predicted"/>
<feature type="non-terminal residue" evidence="1">
    <location>
        <position position="1"/>
    </location>
</feature>
<name>A0ACC1K4L8_9FUNG</name>
<dbReference type="Proteomes" id="UP001140234">
    <property type="component" value="Unassembled WGS sequence"/>
</dbReference>